<name>A0A4Y8KW66_9BACT</name>
<dbReference type="GO" id="GO:0006310">
    <property type="term" value="P:DNA recombination"/>
    <property type="evidence" value="ECO:0007669"/>
    <property type="project" value="UniProtKB-KW"/>
</dbReference>
<dbReference type="EMBL" id="SOML01000016">
    <property type="protein sequence ID" value="TFD92819.1"/>
    <property type="molecule type" value="Genomic_DNA"/>
</dbReference>
<dbReference type="PROSITE" id="PS51898">
    <property type="entry name" value="TYR_RECOMBINASE"/>
    <property type="match status" value="1"/>
</dbReference>
<dbReference type="Pfam" id="PF00589">
    <property type="entry name" value="Phage_integrase"/>
    <property type="match status" value="1"/>
</dbReference>
<dbReference type="AlphaFoldDB" id="A0A4Y8KW66"/>
<dbReference type="RefSeq" id="WP_134437500.1">
    <property type="nucleotide sequence ID" value="NZ_SOML01000016.1"/>
</dbReference>
<dbReference type="InterPro" id="IPR002104">
    <property type="entry name" value="Integrase_catalytic"/>
</dbReference>
<dbReference type="InterPro" id="IPR011010">
    <property type="entry name" value="DNA_brk_join_enz"/>
</dbReference>
<keyword evidence="1" id="KW-0233">DNA recombination</keyword>
<dbReference type="GO" id="GO:0003677">
    <property type="term" value="F:DNA binding"/>
    <property type="evidence" value="ECO:0007669"/>
    <property type="project" value="InterPro"/>
</dbReference>
<evidence type="ECO:0000259" key="2">
    <source>
        <dbReference type="PROSITE" id="PS51898"/>
    </source>
</evidence>
<dbReference type="SUPFAM" id="SSF56349">
    <property type="entry name" value="DNA breaking-rejoining enzymes"/>
    <property type="match status" value="1"/>
</dbReference>
<evidence type="ECO:0000313" key="3">
    <source>
        <dbReference type="EMBL" id="TFD92819.1"/>
    </source>
</evidence>
<dbReference type="Gene3D" id="1.10.443.10">
    <property type="entry name" value="Intergrase catalytic core"/>
    <property type="match status" value="1"/>
</dbReference>
<dbReference type="OrthoDB" id="1123114at2"/>
<sequence>MFTFLSLNICCSTDKFCFFYCWTGLSYTDACNLKIADIEYRKNQYWLIVIRKKTGIISQIPLLDIPLMILRKLHPDFYVKRSEAKLFSMPSNQKVNEYLKEIASICNINKNLTFHVSRHSFATLALNNGVSIESVSKMLGHASIRTTLGYANVTNRKIGSQMNKMKYGMNDLFIKP</sequence>
<keyword evidence="4" id="KW-1185">Reference proteome</keyword>
<organism evidence="3 4">
    <name type="scientific">Dysgonomonas capnocytophagoides</name>
    <dbReference type="NCBI Taxonomy" id="45254"/>
    <lineage>
        <taxon>Bacteria</taxon>
        <taxon>Pseudomonadati</taxon>
        <taxon>Bacteroidota</taxon>
        <taxon>Bacteroidia</taxon>
        <taxon>Bacteroidales</taxon>
        <taxon>Dysgonomonadaceae</taxon>
        <taxon>Dysgonomonas</taxon>
    </lineage>
</organism>
<evidence type="ECO:0000256" key="1">
    <source>
        <dbReference type="ARBA" id="ARBA00023172"/>
    </source>
</evidence>
<evidence type="ECO:0000313" key="4">
    <source>
        <dbReference type="Proteomes" id="UP000297861"/>
    </source>
</evidence>
<dbReference type="InterPro" id="IPR013762">
    <property type="entry name" value="Integrase-like_cat_sf"/>
</dbReference>
<feature type="domain" description="Tyr recombinase" evidence="2">
    <location>
        <begin position="1"/>
        <end position="163"/>
    </location>
</feature>
<protein>
    <recommendedName>
        <fullName evidence="2">Tyr recombinase domain-containing protein</fullName>
    </recommendedName>
</protein>
<dbReference type="Proteomes" id="UP000297861">
    <property type="component" value="Unassembled WGS sequence"/>
</dbReference>
<proteinExistence type="predicted"/>
<accession>A0A4Y8KW66</accession>
<dbReference type="PANTHER" id="PTHR30349:SF64">
    <property type="entry name" value="PROPHAGE INTEGRASE INTD-RELATED"/>
    <property type="match status" value="1"/>
</dbReference>
<dbReference type="CDD" id="cd01185">
    <property type="entry name" value="INTN1_C_like"/>
    <property type="match status" value="1"/>
</dbReference>
<dbReference type="PANTHER" id="PTHR30349">
    <property type="entry name" value="PHAGE INTEGRASE-RELATED"/>
    <property type="match status" value="1"/>
</dbReference>
<comment type="caution">
    <text evidence="3">The sequence shown here is derived from an EMBL/GenBank/DDBJ whole genome shotgun (WGS) entry which is preliminary data.</text>
</comment>
<gene>
    <name evidence="3" type="ORF">E2605_18440</name>
</gene>
<dbReference type="GO" id="GO:0015074">
    <property type="term" value="P:DNA integration"/>
    <property type="evidence" value="ECO:0007669"/>
    <property type="project" value="InterPro"/>
</dbReference>
<reference evidence="3 4" key="1">
    <citation type="submission" date="2019-03" db="EMBL/GenBank/DDBJ databases">
        <title>San Antonio Military Medical Center submission to MRSN (WRAIR), pending publication.</title>
        <authorList>
            <person name="Blyth D.M."/>
            <person name="Mccarthy S.L."/>
            <person name="Schall S.E."/>
            <person name="Stam J.A."/>
            <person name="Ong A.C."/>
            <person name="Mcgann P.T."/>
        </authorList>
    </citation>
    <scope>NUCLEOTIDE SEQUENCE [LARGE SCALE GENOMIC DNA]</scope>
    <source>
        <strain evidence="3 4">MRSN571793</strain>
    </source>
</reference>
<dbReference type="InterPro" id="IPR050090">
    <property type="entry name" value="Tyrosine_recombinase_XerCD"/>
</dbReference>